<protein>
    <recommendedName>
        <fullName evidence="2">Helitron helicase-like domain-containing protein</fullName>
    </recommendedName>
</protein>
<evidence type="ECO:0000259" key="2">
    <source>
        <dbReference type="Pfam" id="PF14214"/>
    </source>
</evidence>
<gene>
    <name evidence="3" type="ORF">RHGRI_031361</name>
</gene>
<dbReference type="InterPro" id="IPR025476">
    <property type="entry name" value="Helitron_helicase-like"/>
</dbReference>
<dbReference type="AlphaFoldDB" id="A0AAV6I7W8"/>
<evidence type="ECO:0000313" key="3">
    <source>
        <dbReference type="EMBL" id="KAG5524656.1"/>
    </source>
</evidence>
<feature type="domain" description="Helitron helicase-like" evidence="2">
    <location>
        <begin position="487"/>
        <end position="668"/>
    </location>
</feature>
<evidence type="ECO:0000313" key="4">
    <source>
        <dbReference type="Proteomes" id="UP000823749"/>
    </source>
</evidence>
<feature type="compositionally biased region" description="Basic and acidic residues" evidence="1">
    <location>
        <begin position="57"/>
        <end position="70"/>
    </location>
</feature>
<comment type="caution">
    <text evidence="3">The sequence shown here is derived from an EMBL/GenBank/DDBJ whole genome shotgun (WGS) entry which is preliminary data.</text>
</comment>
<dbReference type="Pfam" id="PF14214">
    <property type="entry name" value="Helitron_like_N"/>
    <property type="match status" value="1"/>
</dbReference>
<organism evidence="3 4">
    <name type="scientific">Rhododendron griersonianum</name>
    <dbReference type="NCBI Taxonomy" id="479676"/>
    <lineage>
        <taxon>Eukaryota</taxon>
        <taxon>Viridiplantae</taxon>
        <taxon>Streptophyta</taxon>
        <taxon>Embryophyta</taxon>
        <taxon>Tracheophyta</taxon>
        <taxon>Spermatophyta</taxon>
        <taxon>Magnoliopsida</taxon>
        <taxon>eudicotyledons</taxon>
        <taxon>Gunneridae</taxon>
        <taxon>Pentapetalae</taxon>
        <taxon>asterids</taxon>
        <taxon>Ericales</taxon>
        <taxon>Ericaceae</taxon>
        <taxon>Ericoideae</taxon>
        <taxon>Rhodoreae</taxon>
        <taxon>Rhododendron</taxon>
    </lineage>
</organism>
<keyword evidence="4" id="KW-1185">Reference proteome</keyword>
<feature type="compositionally biased region" description="Basic and acidic residues" evidence="1">
    <location>
        <begin position="77"/>
        <end position="86"/>
    </location>
</feature>
<feature type="region of interest" description="Disordered" evidence="1">
    <location>
        <begin position="51"/>
        <end position="86"/>
    </location>
</feature>
<name>A0AAV6I7W8_9ERIC</name>
<accession>A0AAV6I7W8</accession>
<dbReference type="Proteomes" id="UP000823749">
    <property type="component" value="Chromosome 11"/>
</dbReference>
<dbReference type="PANTHER" id="PTHR45786">
    <property type="entry name" value="DNA BINDING PROTEIN-LIKE"/>
    <property type="match status" value="1"/>
</dbReference>
<sequence>MRGSWGRWVVAFNRGWVQREGMGLGAGNGNGIWVELGYKRYTLCAKETEAYGSNPKRSQESTDRKNDQQRLRRAKKPAREKDELSAEKKFQRLERKIAERELTTIPIQYDNELNKFCTRIETDLITDTSNTVHFVPGTTAVSELRASSAPSSSIEDQECLLYDVSIGYMPIIRPTVTNLKYPAIPTEPYVLPDVQSCDKCGAKRFLFETLTFCCSKGEVMLYPITVSENLVQLYTGSAATTAHFMQYIRAYNNAFAFTSCDVNLDPACTTERKGIYTFRAQGQMYHAIRGLNPTDGHPAFLQLYFYDTAKEVEHRLHEKSKLRPSIISDLIEILKPNPYSQFFRNLTEVPNLQEHQIRLKADPNMDNNNATPPTVSQVAAIWIEDSDAEELRERDIIVQQQGGHSQTVRYYYGCYDPLQYPLLFPLGEPGWHRGIKRRKGNHGNKYCLGQGKVIPTHATNATQLLNTEETVYEEDAKNTTTVSAREYYAYRLQIRASVNSILLQTGRLLQQYVVDMYVKIETSRLDYFKNHQREIRADLYQGIVDTVNKGETQASNIGTRIILPGSFLGGPRDMRKRYLDAMALVGKYGKPDLFLTMTCNPNWKEIKQELKKGEEAQNRPDLLTRIFRSKFQELRKDVIKKELFGPVAAYTFVIEFQKRGLPHVHMLLILENKYKLVSIEQFDGIISAELPDKEAYPHLHAMVVKHMMHGPCGTLNKTNVCMQNGSCKINIQRNIAQKQW</sequence>
<proteinExistence type="predicted"/>
<evidence type="ECO:0000256" key="1">
    <source>
        <dbReference type="SAM" id="MobiDB-lite"/>
    </source>
</evidence>
<dbReference type="EMBL" id="JACTNZ010000011">
    <property type="protein sequence ID" value="KAG5524656.1"/>
    <property type="molecule type" value="Genomic_DNA"/>
</dbReference>
<reference evidence="3" key="1">
    <citation type="submission" date="2020-08" db="EMBL/GenBank/DDBJ databases">
        <title>Plant Genome Project.</title>
        <authorList>
            <person name="Zhang R.-G."/>
        </authorList>
    </citation>
    <scope>NUCLEOTIDE SEQUENCE</scope>
    <source>
        <strain evidence="3">WSP0</strain>
        <tissue evidence="3">Leaf</tissue>
    </source>
</reference>
<dbReference type="PANTHER" id="PTHR45786:SF78">
    <property type="entry name" value="ATP-DEPENDENT DNA HELICASE"/>
    <property type="match status" value="1"/>
</dbReference>